<name>A0A7V8FN09_9BURK</name>
<feature type="region of interest" description="Disordered" evidence="1">
    <location>
        <begin position="1"/>
        <end position="56"/>
    </location>
</feature>
<evidence type="ECO:0000259" key="3">
    <source>
        <dbReference type="Pfam" id="PF14403"/>
    </source>
</evidence>
<reference evidence="5" key="1">
    <citation type="journal article" date="2020" name="MBio">
        <title>Horizontal gene transfer to a defensive symbiont with a reduced genome amongst a multipartite beetle microbiome.</title>
        <authorList>
            <person name="Waterworth S.C."/>
            <person name="Florez L.V."/>
            <person name="Rees E.R."/>
            <person name="Hertweck C."/>
            <person name="Kaltenpoth M."/>
            <person name="Kwan J.C."/>
        </authorList>
    </citation>
    <scope>NUCLEOTIDE SEQUENCE [LARGE SCALE GENOMIC DNA]</scope>
</reference>
<dbReference type="EMBL" id="WNDQ01000035">
    <property type="protein sequence ID" value="KAF1020468.1"/>
    <property type="molecule type" value="Genomic_DNA"/>
</dbReference>
<organism evidence="4 5">
    <name type="scientific">Paracidovorax wautersii</name>
    <dbReference type="NCBI Taxonomy" id="1177982"/>
    <lineage>
        <taxon>Bacteria</taxon>
        <taxon>Pseudomonadati</taxon>
        <taxon>Pseudomonadota</taxon>
        <taxon>Betaproteobacteria</taxon>
        <taxon>Burkholderiales</taxon>
        <taxon>Comamonadaceae</taxon>
        <taxon>Paracidovorax</taxon>
    </lineage>
</organism>
<evidence type="ECO:0000313" key="5">
    <source>
        <dbReference type="Proteomes" id="UP000461670"/>
    </source>
</evidence>
<dbReference type="Proteomes" id="UP000461670">
    <property type="component" value="Unassembled WGS sequence"/>
</dbReference>
<dbReference type="Pfam" id="PF14403">
    <property type="entry name" value="CP_ATPgrasp_2"/>
    <property type="match status" value="1"/>
</dbReference>
<dbReference type="AlphaFoldDB" id="A0A7V8FN09"/>
<gene>
    <name evidence="4" type="ORF">GAK30_02510</name>
</gene>
<dbReference type="Gene3D" id="3.40.50.11290">
    <property type="match status" value="1"/>
</dbReference>
<feature type="compositionally biased region" description="Low complexity" evidence="1">
    <location>
        <begin position="21"/>
        <end position="33"/>
    </location>
</feature>
<dbReference type="SUPFAM" id="SSF56059">
    <property type="entry name" value="Glutathione synthetase ATP-binding domain-like"/>
    <property type="match status" value="1"/>
</dbReference>
<dbReference type="PANTHER" id="PTHR34595:SF2">
    <property type="entry name" value="BLR2978 PROTEIN"/>
    <property type="match status" value="1"/>
</dbReference>
<feature type="domain" description="DUF403" evidence="2">
    <location>
        <begin position="584"/>
        <end position="869"/>
    </location>
</feature>
<dbReference type="Pfam" id="PF04168">
    <property type="entry name" value="Alpha-E"/>
    <property type="match status" value="1"/>
</dbReference>
<dbReference type="PANTHER" id="PTHR34595">
    <property type="entry name" value="BLR5612 PROTEIN"/>
    <property type="match status" value="1"/>
</dbReference>
<accession>A0A7V8FN09</accession>
<feature type="compositionally biased region" description="Low complexity" evidence="1">
    <location>
        <begin position="43"/>
        <end position="56"/>
    </location>
</feature>
<evidence type="ECO:0000256" key="1">
    <source>
        <dbReference type="SAM" id="MobiDB-lite"/>
    </source>
</evidence>
<feature type="domain" description="Circularly permuted ATP-grasp type 2" evidence="3">
    <location>
        <begin position="152"/>
        <end position="535"/>
    </location>
</feature>
<dbReference type="InterPro" id="IPR007296">
    <property type="entry name" value="DUF403"/>
</dbReference>
<evidence type="ECO:0000259" key="2">
    <source>
        <dbReference type="Pfam" id="PF04168"/>
    </source>
</evidence>
<protein>
    <recommendedName>
        <fullName evidence="6">DUF403 domain-containing protein</fullName>
    </recommendedName>
</protein>
<sequence>MTTPPFKPAASESAPDLLDQPAHALAASLAPAATPGHFDELRGSSASPALAPAESAGSGSRAAVLAALGQATGTDGQIAPAPQPDQPEPVAGDVLTPPWRDFFTSLGSEGLADLDRKTQAQQRQIRDNGITYNVYAEQAEAGTRPWSLELFPLVITPESWQQIETGVSQRARLLNGIMADVYGPQQLLRDGMLPAALVQGHPDYLRQLHGVVPPGGNWLHVLAFDLARGPDGQWWVVSQRTQAPSGLGYLVENRLITTSLFADTFRDMHVQRLAGSYRALLDNIRRLSPAGDDAHIALLTPGPFNETYFEQAYLARYLGLTLVEGHDLTVREERLYLKTLHGLKPVHGLIKRVDDNFVDPLELRADSTLGVPGLLQVVRAGNIVMANMPGTGFLESSALLGFMPALAESVLGETLALPALHTWWCGERAVLDEALQQLATGAIKATYPTPAGTAGTVLGPSLGQAQRDEWAGRILRQGEDYTIQDYLPLSQMPTWENGRIVPRSLMLRVFALADGQDDQGAPRWRVLPGGMVRLAPRGKAIASMQQGGSSADAWVVTADRIDPTTLLRAEPISRRHDKHTRLVTSRAAENLFWLGRYTERAENTVRLAQLTLQLLNSDDEMSAPLCHWLSAMCTTHALVLPDVPDAAQASRVFERSLIAGMADREHLAGIGHNLQALKNAGFAVRERLAQEYWGLIVRTEERFAQKAARNAGRGGYSVDEALALLADTSEAVVAMTGAQIDRMVRDDGWRLLSVGRQLERLHFHAQALECALDLGTLDDHAGFTAVLKLFDSIITFNGRYQHRRDLAAMLDLLVVDGTNPRSLGWVTETLRGRIEKLALPEMAHGPSEAGRRLAALLPEPGDWPVELLCTRDADGRHGILQRHLHECISATWMLSD</sequence>
<dbReference type="InterPro" id="IPR051680">
    <property type="entry name" value="ATP-dep_Glu-Cys_Ligase-2"/>
</dbReference>
<evidence type="ECO:0000313" key="4">
    <source>
        <dbReference type="EMBL" id="KAF1020468.1"/>
    </source>
</evidence>
<dbReference type="InterPro" id="IPR025841">
    <property type="entry name" value="CP_ATPgrasp_2"/>
</dbReference>
<proteinExistence type="predicted"/>
<comment type="caution">
    <text evidence="4">The sequence shown here is derived from an EMBL/GenBank/DDBJ whole genome shotgun (WGS) entry which is preliminary data.</text>
</comment>
<evidence type="ECO:0008006" key="6">
    <source>
        <dbReference type="Google" id="ProtNLM"/>
    </source>
</evidence>